<dbReference type="AlphaFoldDB" id="A0A7W7R5S1"/>
<evidence type="ECO:0000259" key="10">
    <source>
        <dbReference type="PROSITE" id="PS50928"/>
    </source>
</evidence>
<dbReference type="EMBL" id="JACHJV010000001">
    <property type="protein sequence ID" value="MBB4925930.1"/>
    <property type="molecule type" value="Genomic_DNA"/>
</dbReference>
<dbReference type="CDD" id="cd06261">
    <property type="entry name" value="TM_PBP2"/>
    <property type="match status" value="1"/>
</dbReference>
<evidence type="ECO:0000256" key="2">
    <source>
        <dbReference type="ARBA" id="ARBA00007069"/>
    </source>
</evidence>
<evidence type="ECO:0000313" key="12">
    <source>
        <dbReference type="Proteomes" id="UP000540506"/>
    </source>
</evidence>
<dbReference type="Pfam" id="PF00528">
    <property type="entry name" value="BPD_transp_1"/>
    <property type="match status" value="1"/>
</dbReference>
<feature type="transmembrane region" description="Helical" evidence="8">
    <location>
        <begin position="290"/>
        <end position="312"/>
    </location>
</feature>
<feature type="domain" description="ABC transmembrane type-1" evidence="10">
    <location>
        <begin position="103"/>
        <end position="309"/>
    </location>
</feature>
<keyword evidence="3 8" id="KW-0813">Transport</keyword>
<dbReference type="InterPro" id="IPR035906">
    <property type="entry name" value="MetI-like_sf"/>
</dbReference>
<evidence type="ECO:0000256" key="6">
    <source>
        <dbReference type="ARBA" id="ARBA00022989"/>
    </source>
</evidence>
<comment type="caution">
    <text evidence="11">The sequence shown here is derived from an EMBL/GenBank/DDBJ whole genome shotgun (WGS) entry which is preliminary data.</text>
</comment>
<dbReference type="Gene3D" id="1.10.3720.10">
    <property type="entry name" value="MetI-like"/>
    <property type="match status" value="1"/>
</dbReference>
<evidence type="ECO:0000256" key="9">
    <source>
        <dbReference type="SAM" id="MobiDB-lite"/>
    </source>
</evidence>
<proteinExistence type="inferred from homology"/>
<evidence type="ECO:0000313" key="11">
    <source>
        <dbReference type="EMBL" id="MBB4925930.1"/>
    </source>
</evidence>
<protein>
    <submittedName>
        <fullName evidence="11">Putative spermidine/putrescine transport system permease protein</fullName>
    </submittedName>
</protein>
<name>A0A7W7R5S1_KITKI</name>
<feature type="transmembrane region" description="Helical" evidence="8">
    <location>
        <begin position="229"/>
        <end position="257"/>
    </location>
</feature>
<dbReference type="SUPFAM" id="SSF161098">
    <property type="entry name" value="MetI-like"/>
    <property type="match status" value="1"/>
</dbReference>
<keyword evidence="4" id="KW-1003">Cell membrane</keyword>
<keyword evidence="12" id="KW-1185">Reference proteome</keyword>
<evidence type="ECO:0000256" key="7">
    <source>
        <dbReference type="ARBA" id="ARBA00023136"/>
    </source>
</evidence>
<dbReference type="GO" id="GO:0005886">
    <property type="term" value="C:plasma membrane"/>
    <property type="evidence" value="ECO:0007669"/>
    <property type="project" value="UniProtKB-SubCell"/>
</dbReference>
<evidence type="ECO:0000256" key="4">
    <source>
        <dbReference type="ARBA" id="ARBA00022475"/>
    </source>
</evidence>
<evidence type="ECO:0000256" key="5">
    <source>
        <dbReference type="ARBA" id="ARBA00022692"/>
    </source>
</evidence>
<keyword evidence="7 8" id="KW-0472">Membrane</keyword>
<feature type="compositionally biased region" description="Pro residues" evidence="9">
    <location>
        <begin position="1"/>
        <end position="10"/>
    </location>
</feature>
<feature type="transmembrane region" description="Helical" evidence="8">
    <location>
        <begin position="146"/>
        <end position="167"/>
    </location>
</feature>
<dbReference type="PANTHER" id="PTHR42929">
    <property type="entry name" value="INNER MEMBRANE ABC TRANSPORTER PERMEASE PROTEIN YDCU-RELATED-RELATED"/>
    <property type="match status" value="1"/>
</dbReference>
<comment type="subcellular location">
    <subcellularLocation>
        <location evidence="1 8">Cell membrane</location>
        <topology evidence="1 8">Multi-pass membrane protein</topology>
    </subcellularLocation>
</comment>
<gene>
    <name evidence="11" type="ORF">FHR34_004923</name>
</gene>
<keyword evidence="6 8" id="KW-1133">Transmembrane helix</keyword>
<dbReference type="PROSITE" id="PS50928">
    <property type="entry name" value="ABC_TM1"/>
    <property type="match status" value="1"/>
</dbReference>
<comment type="similarity">
    <text evidence="2">Belongs to the binding-protein-dependent transport system permease family. CysTW subfamily.</text>
</comment>
<feature type="transmembrane region" description="Helical" evidence="8">
    <location>
        <begin position="46"/>
        <end position="73"/>
    </location>
</feature>
<organism evidence="11 12">
    <name type="scientific">Kitasatospora kifunensis</name>
    <name type="common">Streptomyces kifunensis</name>
    <dbReference type="NCBI Taxonomy" id="58351"/>
    <lineage>
        <taxon>Bacteria</taxon>
        <taxon>Bacillati</taxon>
        <taxon>Actinomycetota</taxon>
        <taxon>Actinomycetes</taxon>
        <taxon>Kitasatosporales</taxon>
        <taxon>Streptomycetaceae</taxon>
        <taxon>Kitasatospora</taxon>
    </lineage>
</organism>
<feature type="region of interest" description="Disordered" evidence="9">
    <location>
        <begin position="1"/>
        <end position="41"/>
    </location>
</feature>
<keyword evidence="5 8" id="KW-0812">Transmembrane</keyword>
<reference evidence="11 12" key="1">
    <citation type="submission" date="2020-08" db="EMBL/GenBank/DDBJ databases">
        <title>Sequencing the genomes of 1000 actinobacteria strains.</title>
        <authorList>
            <person name="Klenk H.-P."/>
        </authorList>
    </citation>
    <scope>NUCLEOTIDE SEQUENCE [LARGE SCALE GENOMIC DNA]</scope>
    <source>
        <strain evidence="11 12">DSM 41654</strain>
    </source>
</reference>
<dbReference type="InterPro" id="IPR000515">
    <property type="entry name" value="MetI-like"/>
</dbReference>
<evidence type="ECO:0000256" key="3">
    <source>
        <dbReference type="ARBA" id="ARBA00022448"/>
    </source>
</evidence>
<dbReference type="RefSeq" id="WP_184938520.1">
    <property type="nucleotide sequence ID" value="NZ_JACHJV010000001.1"/>
</dbReference>
<dbReference type="GO" id="GO:0055085">
    <property type="term" value="P:transmembrane transport"/>
    <property type="evidence" value="ECO:0007669"/>
    <property type="project" value="InterPro"/>
</dbReference>
<sequence>MTTAPTPVPAPAAVDNNGGAGTPGTAPASQAAPTATRRGRRSGNRAWLGALPLMVFFAIGFGLPAIAIAIGAFTTSSDAPGGGGTFTLSNLTSSLHGAYFTALLGSVKLSALTALIGTVVGLPLAQAVATSRFRMVREAVLSGSGVLANFGGVPLAFMFVATLGNAGEVTTSLGLKKYGWSLYTFDGLAVVYLYFLIPLMIITITPALEGLRVQWREAAANNGATNFQYWRYVALPVLLPSLLGGYVLLFGASFAAYATAEAMVGSSIPLISMQIGDALSGNVLVGQGNLALALGLDMIVVAGLVMAVYLPLQRRSAKWLS</sequence>
<dbReference type="PANTHER" id="PTHR42929:SF1">
    <property type="entry name" value="INNER MEMBRANE ABC TRANSPORTER PERMEASE PROTEIN YDCU-RELATED"/>
    <property type="match status" value="1"/>
</dbReference>
<dbReference type="Proteomes" id="UP000540506">
    <property type="component" value="Unassembled WGS sequence"/>
</dbReference>
<evidence type="ECO:0000256" key="1">
    <source>
        <dbReference type="ARBA" id="ARBA00004651"/>
    </source>
</evidence>
<accession>A0A7W7R5S1</accession>
<feature type="compositionally biased region" description="Low complexity" evidence="9">
    <location>
        <begin position="23"/>
        <end position="36"/>
    </location>
</feature>
<feature type="transmembrane region" description="Helical" evidence="8">
    <location>
        <begin position="187"/>
        <end position="208"/>
    </location>
</feature>
<evidence type="ECO:0000256" key="8">
    <source>
        <dbReference type="RuleBase" id="RU363032"/>
    </source>
</evidence>
<feature type="transmembrane region" description="Helical" evidence="8">
    <location>
        <begin position="98"/>
        <end position="125"/>
    </location>
</feature>